<organism evidence="1 2">
    <name type="scientific">Pseudoalteromonas luteoviolacea CPMOR-1</name>
    <dbReference type="NCBI Taxonomy" id="1365248"/>
    <lineage>
        <taxon>Bacteria</taxon>
        <taxon>Pseudomonadati</taxon>
        <taxon>Pseudomonadota</taxon>
        <taxon>Gammaproteobacteria</taxon>
        <taxon>Alteromonadales</taxon>
        <taxon>Pseudoalteromonadaceae</taxon>
        <taxon>Pseudoalteromonas</taxon>
    </lineage>
</organism>
<name>A0A161YYH8_9GAMM</name>
<evidence type="ECO:0000313" key="2">
    <source>
        <dbReference type="Proteomes" id="UP000076486"/>
    </source>
</evidence>
<protein>
    <submittedName>
        <fullName evidence="1">Uncharacterized protein</fullName>
    </submittedName>
</protein>
<comment type="caution">
    <text evidence="1">The sequence shown here is derived from an EMBL/GenBank/DDBJ whole genome shotgun (WGS) entry which is preliminary data.</text>
</comment>
<dbReference type="EMBL" id="AUYC01000002">
    <property type="protein sequence ID" value="KZN68310.1"/>
    <property type="molecule type" value="Genomic_DNA"/>
</dbReference>
<reference evidence="1 2" key="1">
    <citation type="submission" date="2013-07" db="EMBL/GenBank/DDBJ databases">
        <title>Comparative Genomic and Metabolomic Analysis of Twelve Strains of Pseudoalteromonas luteoviolacea.</title>
        <authorList>
            <person name="Vynne N.G."/>
            <person name="Mansson M."/>
            <person name="Gram L."/>
        </authorList>
    </citation>
    <scope>NUCLEOTIDE SEQUENCE [LARGE SCALE GENOMIC DNA]</scope>
    <source>
        <strain evidence="1 2">CPMOR-1</strain>
    </source>
</reference>
<dbReference type="RefSeq" id="WP_063362098.1">
    <property type="nucleotide sequence ID" value="NZ_AUYC01000002.1"/>
</dbReference>
<gene>
    <name evidence="1" type="ORF">N473_07755</name>
</gene>
<dbReference type="Proteomes" id="UP000076486">
    <property type="component" value="Unassembled WGS sequence"/>
</dbReference>
<dbReference type="PATRIC" id="fig|1365248.3.peg.223"/>
<proteinExistence type="predicted"/>
<dbReference type="AlphaFoldDB" id="A0A161YYH8"/>
<accession>A0A161YYH8</accession>
<sequence>MLTPEQKVFVESKAQEAIAKYGEHIKVYGRLTQGGYSLDKELYNTPQAEYFRDIVRAHFQNLEGFISEIKLNSDGRYLDVRIVPI</sequence>
<evidence type="ECO:0000313" key="1">
    <source>
        <dbReference type="EMBL" id="KZN68310.1"/>
    </source>
</evidence>